<dbReference type="InterPro" id="IPR000531">
    <property type="entry name" value="Beta-barrel_TonB"/>
</dbReference>
<evidence type="ECO:0000256" key="1">
    <source>
        <dbReference type="ARBA" id="ARBA00004571"/>
    </source>
</evidence>
<dbReference type="PANTHER" id="PTHR32552">
    <property type="entry name" value="FERRICHROME IRON RECEPTOR-RELATED"/>
    <property type="match status" value="1"/>
</dbReference>
<keyword evidence="5 11" id="KW-0812">Transmembrane</keyword>
<dbReference type="PANTHER" id="PTHR32552:SF81">
    <property type="entry name" value="TONB-DEPENDENT OUTER MEMBRANE RECEPTOR"/>
    <property type="match status" value="1"/>
</dbReference>
<proteinExistence type="inferred from homology"/>
<dbReference type="SUPFAM" id="SSF56935">
    <property type="entry name" value="Porins"/>
    <property type="match status" value="1"/>
</dbReference>
<evidence type="ECO:0000256" key="5">
    <source>
        <dbReference type="ARBA" id="ARBA00022692"/>
    </source>
</evidence>
<evidence type="ECO:0000256" key="8">
    <source>
        <dbReference type="ARBA" id="ARBA00023077"/>
    </source>
</evidence>
<sequence length="756" mass="84394">MKNKGKLLNKKIGLICLPGFLLPLQAKVLVDDESANARNMEIIEVYAQKRAQKIEEVGISVSTIKGNDLQVQHVKDSTELSVFAPNLKISQNAAEGTPPAVNIRGVGLVDYNTANTSPVAMYVDDIAVGSASNQIVNLFDIEQIDILRGPQGTLFGRNSTGGAILIRSKRPEFEQSGYLSTGIANNNATSVDAMFNSAISENTAVRIALNHQDYDYSTNNIFADSPKAGMRQTNGRVSFLADFDTVQLLIKGHIADWDGIVQPVGSIGIVANPLTGERCSPAQAGSTSCFDNFGFNDASDDFYTVSVNNNSPHKTDGKGISAHANWQLDTHNELVFLSSYNKLKRDHAFNCDGSPAKLCEGNLGLNTDLVTQELRLQSQLGEHFLTTGIYYADESIVQDNVNDILRDYRGILSTDLTATFFYNNKINTKSMAAFTQLDYQLNQDWLITAGLRYSYESLDYDSVSQLNVILDANDLTGVKVPFYRVQGEQSDNGISGQLGVNFKVDDSTYAYYRFANGAKSGGYNGGFLSSVEQAQLADYQKERLNSHEIGSKSWWPQQGIRFNWAAFYYDYNDQQVFMNQPSTSEQSPPIQLLENVADSIIYGLEADLEYWLTDNLNVKFAMGYIPHAEFEEYVDLLGNALTNNRLPFTSKWNLSAGIEYTLEVANHPLTTQLLVDYQSDYYFDQNQNPYAMQDSYSIFNANIHYQHDNWRVAIWGKNLFGTQYSHLKFDLSSFLGMLEDFKGEDRRFGLDISYQF</sequence>
<evidence type="ECO:0000256" key="12">
    <source>
        <dbReference type="RuleBase" id="RU003357"/>
    </source>
</evidence>
<evidence type="ECO:0000256" key="10">
    <source>
        <dbReference type="ARBA" id="ARBA00023237"/>
    </source>
</evidence>
<evidence type="ECO:0000256" key="7">
    <source>
        <dbReference type="ARBA" id="ARBA00023065"/>
    </source>
</evidence>
<evidence type="ECO:0000259" key="15">
    <source>
        <dbReference type="Pfam" id="PF07715"/>
    </source>
</evidence>
<reference evidence="16" key="1">
    <citation type="journal article" date="2014" name="Int. J. Syst. Evol. Microbiol.">
        <title>Complete genome sequence of Corynebacterium casei LMG S-19264T (=DSM 44701T), isolated from a smear-ripened cheese.</title>
        <authorList>
            <consortium name="US DOE Joint Genome Institute (JGI-PGF)"/>
            <person name="Walter F."/>
            <person name="Albersmeier A."/>
            <person name="Kalinowski J."/>
            <person name="Ruckert C."/>
        </authorList>
    </citation>
    <scope>NUCLEOTIDE SEQUENCE</scope>
    <source>
        <strain evidence="16">NBRC 103034</strain>
    </source>
</reference>
<keyword evidence="4" id="KW-0410">Iron transport</keyword>
<evidence type="ECO:0000256" key="13">
    <source>
        <dbReference type="SAM" id="SignalP"/>
    </source>
</evidence>
<keyword evidence="10 11" id="KW-0998">Cell outer membrane</keyword>
<reference evidence="16" key="2">
    <citation type="submission" date="2023-01" db="EMBL/GenBank/DDBJ databases">
        <title>Draft genome sequence of Pseudoalteromonas tetraodonis strain NBRC 103034.</title>
        <authorList>
            <person name="Sun Q."/>
            <person name="Mori K."/>
        </authorList>
    </citation>
    <scope>NUCLEOTIDE SEQUENCE</scope>
    <source>
        <strain evidence="16">NBRC 103034</strain>
    </source>
</reference>
<dbReference type="InterPro" id="IPR039426">
    <property type="entry name" value="TonB-dep_rcpt-like"/>
</dbReference>
<organism evidence="16 17">
    <name type="scientific">Pseudoalteromonas tetraodonis GFC</name>
    <dbReference type="NCBI Taxonomy" id="1315271"/>
    <lineage>
        <taxon>Bacteria</taxon>
        <taxon>Pseudomonadati</taxon>
        <taxon>Pseudomonadota</taxon>
        <taxon>Gammaproteobacteria</taxon>
        <taxon>Alteromonadales</taxon>
        <taxon>Pseudoalteromonadaceae</taxon>
        <taxon>Pseudoalteromonas</taxon>
    </lineage>
</organism>
<evidence type="ECO:0000256" key="2">
    <source>
        <dbReference type="ARBA" id="ARBA00022448"/>
    </source>
</evidence>
<evidence type="ECO:0000259" key="14">
    <source>
        <dbReference type="Pfam" id="PF00593"/>
    </source>
</evidence>
<keyword evidence="3 11" id="KW-1134">Transmembrane beta strand</keyword>
<evidence type="ECO:0000313" key="17">
    <source>
        <dbReference type="Proteomes" id="UP001161408"/>
    </source>
</evidence>
<protein>
    <submittedName>
        <fullName evidence="16">TonB-dependent receptor</fullName>
    </submittedName>
</protein>
<dbReference type="Gene3D" id="2.40.170.20">
    <property type="entry name" value="TonB-dependent receptor, beta-barrel domain"/>
    <property type="match status" value="1"/>
</dbReference>
<keyword evidence="9 11" id="KW-0472">Membrane</keyword>
<dbReference type="InterPro" id="IPR012910">
    <property type="entry name" value="Plug_dom"/>
</dbReference>
<dbReference type="EMBL" id="BSNE01000012">
    <property type="protein sequence ID" value="GLQ03110.1"/>
    <property type="molecule type" value="Genomic_DNA"/>
</dbReference>
<dbReference type="GO" id="GO:0006826">
    <property type="term" value="P:iron ion transport"/>
    <property type="evidence" value="ECO:0007669"/>
    <property type="project" value="UniProtKB-KW"/>
</dbReference>
<evidence type="ECO:0000313" key="16">
    <source>
        <dbReference type="EMBL" id="GLQ03110.1"/>
    </source>
</evidence>
<evidence type="ECO:0000256" key="6">
    <source>
        <dbReference type="ARBA" id="ARBA00023004"/>
    </source>
</evidence>
<dbReference type="InterPro" id="IPR036942">
    <property type="entry name" value="Beta-barrel_TonB_sf"/>
</dbReference>
<dbReference type="AlphaFoldDB" id="A0AA37W4J6"/>
<keyword evidence="7" id="KW-0406">Ion transport</keyword>
<feature type="domain" description="TonB-dependent receptor-like beta-barrel" evidence="14">
    <location>
        <begin position="299"/>
        <end position="719"/>
    </location>
</feature>
<dbReference type="GO" id="GO:0009279">
    <property type="term" value="C:cell outer membrane"/>
    <property type="evidence" value="ECO:0007669"/>
    <property type="project" value="UniProtKB-SubCell"/>
</dbReference>
<comment type="caution">
    <text evidence="16">The sequence shown here is derived from an EMBL/GenBank/DDBJ whole genome shotgun (WGS) entry which is preliminary data.</text>
</comment>
<evidence type="ECO:0000256" key="4">
    <source>
        <dbReference type="ARBA" id="ARBA00022496"/>
    </source>
</evidence>
<keyword evidence="6" id="KW-0408">Iron</keyword>
<evidence type="ECO:0000256" key="9">
    <source>
        <dbReference type="ARBA" id="ARBA00023136"/>
    </source>
</evidence>
<dbReference type="PROSITE" id="PS52016">
    <property type="entry name" value="TONB_DEPENDENT_REC_3"/>
    <property type="match status" value="1"/>
</dbReference>
<name>A0AA37W4J6_9GAMM</name>
<comment type="subcellular location">
    <subcellularLocation>
        <location evidence="1 11">Cell outer membrane</location>
        <topology evidence="1 11">Multi-pass membrane protein</topology>
    </subcellularLocation>
</comment>
<accession>A0AA37W4J6</accession>
<comment type="similarity">
    <text evidence="11 12">Belongs to the TonB-dependent receptor family.</text>
</comment>
<evidence type="ECO:0000256" key="11">
    <source>
        <dbReference type="PROSITE-ProRule" id="PRU01360"/>
    </source>
</evidence>
<dbReference type="Pfam" id="PF00593">
    <property type="entry name" value="TonB_dep_Rec_b-barrel"/>
    <property type="match status" value="1"/>
</dbReference>
<dbReference type="RefSeq" id="WP_036954555.1">
    <property type="nucleotide sequence ID" value="NZ_BJXY01000002.1"/>
</dbReference>
<gene>
    <name evidence="16" type="primary">fyuA</name>
    <name evidence="16" type="ORF">GCM10007914_19910</name>
</gene>
<keyword evidence="17" id="KW-1185">Reference proteome</keyword>
<keyword evidence="8 12" id="KW-0798">TonB box</keyword>
<keyword evidence="16" id="KW-0675">Receptor</keyword>
<evidence type="ECO:0000256" key="3">
    <source>
        <dbReference type="ARBA" id="ARBA00022452"/>
    </source>
</evidence>
<keyword evidence="2 11" id="KW-0813">Transport</keyword>
<dbReference type="Pfam" id="PF07715">
    <property type="entry name" value="Plug"/>
    <property type="match status" value="1"/>
</dbReference>
<dbReference type="Proteomes" id="UP001161408">
    <property type="component" value="Unassembled WGS sequence"/>
</dbReference>
<keyword evidence="13" id="KW-0732">Signal</keyword>
<feature type="chain" id="PRO_5041318169" evidence="13">
    <location>
        <begin position="27"/>
        <end position="756"/>
    </location>
</feature>
<feature type="domain" description="TonB-dependent receptor plug" evidence="15">
    <location>
        <begin position="54"/>
        <end position="163"/>
    </location>
</feature>
<feature type="signal peptide" evidence="13">
    <location>
        <begin position="1"/>
        <end position="26"/>
    </location>
</feature>